<gene>
    <name evidence="3" type="ORF">QBC35DRAFT_517477</name>
</gene>
<evidence type="ECO:0000313" key="4">
    <source>
        <dbReference type="Proteomes" id="UP001302126"/>
    </source>
</evidence>
<dbReference type="Proteomes" id="UP001302126">
    <property type="component" value="Unassembled WGS sequence"/>
</dbReference>
<keyword evidence="4" id="KW-1185">Reference proteome</keyword>
<feature type="compositionally biased region" description="Gly residues" evidence="1">
    <location>
        <begin position="253"/>
        <end position="264"/>
    </location>
</feature>
<dbReference type="PANTHER" id="PTHR47190">
    <property type="entry name" value="DEHYDROGENASE, PUTATIVE-RELATED"/>
    <property type="match status" value="1"/>
</dbReference>
<dbReference type="Gene3D" id="2.60.40.1210">
    <property type="entry name" value="Cellobiose dehydrogenase, cytochrome domain"/>
    <property type="match status" value="1"/>
</dbReference>
<evidence type="ECO:0000313" key="3">
    <source>
        <dbReference type="EMBL" id="KAK4184588.1"/>
    </source>
</evidence>
<feature type="domain" description="Cellobiose dehydrogenase-like cytochrome" evidence="2">
    <location>
        <begin position="36"/>
        <end position="212"/>
    </location>
</feature>
<feature type="region of interest" description="Disordered" evidence="1">
    <location>
        <begin position="238"/>
        <end position="279"/>
    </location>
</feature>
<dbReference type="CDD" id="cd09630">
    <property type="entry name" value="CDH_like_cytochrome"/>
    <property type="match status" value="1"/>
</dbReference>
<name>A0AAN6WMY5_9PEZI</name>
<dbReference type="SUPFAM" id="SSF49344">
    <property type="entry name" value="CBD9-like"/>
    <property type="match status" value="1"/>
</dbReference>
<comment type="caution">
    <text evidence="3">The sequence shown here is derived from an EMBL/GenBank/DDBJ whole genome shotgun (WGS) entry which is preliminary data.</text>
</comment>
<reference evidence="3" key="1">
    <citation type="journal article" date="2023" name="Mol. Phylogenet. Evol.">
        <title>Genome-scale phylogeny and comparative genomics of the fungal order Sordariales.</title>
        <authorList>
            <person name="Hensen N."/>
            <person name="Bonometti L."/>
            <person name="Westerberg I."/>
            <person name="Brannstrom I.O."/>
            <person name="Guillou S."/>
            <person name="Cros-Aarteil S."/>
            <person name="Calhoun S."/>
            <person name="Haridas S."/>
            <person name="Kuo A."/>
            <person name="Mondo S."/>
            <person name="Pangilinan J."/>
            <person name="Riley R."/>
            <person name="LaButti K."/>
            <person name="Andreopoulos B."/>
            <person name="Lipzen A."/>
            <person name="Chen C."/>
            <person name="Yan M."/>
            <person name="Daum C."/>
            <person name="Ng V."/>
            <person name="Clum A."/>
            <person name="Steindorff A."/>
            <person name="Ohm R.A."/>
            <person name="Martin F."/>
            <person name="Silar P."/>
            <person name="Natvig D.O."/>
            <person name="Lalanne C."/>
            <person name="Gautier V."/>
            <person name="Ament-Velasquez S.L."/>
            <person name="Kruys A."/>
            <person name="Hutchinson M.I."/>
            <person name="Powell A.J."/>
            <person name="Barry K."/>
            <person name="Miller A.N."/>
            <person name="Grigoriev I.V."/>
            <person name="Debuchy R."/>
            <person name="Gladieux P."/>
            <person name="Hiltunen Thoren M."/>
            <person name="Johannesson H."/>
        </authorList>
    </citation>
    <scope>NUCLEOTIDE SEQUENCE</scope>
    <source>
        <strain evidence="3">PSN309</strain>
    </source>
</reference>
<protein>
    <recommendedName>
        <fullName evidence="2">Cellobiose dehydrogenase-like cytochrome domain-containing protein</fullName>
    </recommendedName>
</protein>
<dbReference type="Pfam" id="PF16010">
    <property type="entry name" value="CDH-cyt"/>
    <property type="match status" value="1"/>
</dbReference>
<organism evidence="3 4">
    <name type="scientific">Podospora australis</name>
    <dbReference type="NCBI Taxonomy" id="1536484"/>
    <lineage>
        <taxon>Eukaryota</taxon>
        <taxon>Fungi</taxon>
        <taxon>Dikarya</taxon>
        <taxon>Ascomycota</taxon>
        <taxon>Pezizomycotina</taxon>
        <taxon>Sordariomycetes</taxon>
        <taxon>Sordariomycetidae</taxon>
        <taxon>Sordariales</taxon>
        <taxon>Podosporaceae</taxon>
        <taxon>Podospora</taxon>
    </lineage>
</organism>
<feature type="compositionally biased region" description="Acidic residues" evidence="1">
    <location>
        <begin position="266"/>
        <end position="279"/>
    </location>
</feature>
<dbReference type="AlphaFoldDB" id="A0AAN6WMY5"/>
<evidence type="ECO:0000259" key="2">
    <source>
        <dbReference type="Pfam" id="PF16010"/>
    </source>
</evidence>
<evidence type="ECO:0000256" key="1">
    <source>
        <dbReference type="SAM" id="MobiDB-lite"/>
    </source>
</evidence>
<dbReference type="InterPro" id="IPR015920">
    <property type="entry name" value="Cellobiose_DH-like_cyt"/>
</dbReference>
<feature type="compositionally biased region" description="Acidic residues" evidence="1">
    <location>
        <begin position="240"/>
        <end position="251"/>
    </location>
</feature>
<sequence length="279" mass="29008">MAHQANQLHCVAKTLHHAGQFDPHTIVNGQTTSPLIDQATAIQFQRFVDIRSNFGFGIALSTDTTSSSFIGQLAFPLANGAGWGGFSLNDDMEGPLLLAAWSDGQRNVISSFRQASNERDNPPEVTGAFSLRPISEATSVNETFLTFTFLCEGCLDTATGLAANAVAAKLGWALANTAVENSSASGGILGFHNAGFGDFRLNVTGARSSEFEIWAALAGEPVSASAGARQFDVAGILSDTDGENTDSDDDNFGCGGGGGAGGGFDTDFDADFDSDTDDD</sequence>
<reference evidence="3" key="2">
    <citation type="submission" date="2023-05" db="EMBL/GenBank/DDBJ databases">
        <authorList>
            <consortium name="Lawrence Berkeley National Laboratory"/>
            <person name="Steindorff A."/>
            <person name="Hensen N."/>
            <person name="Bonometti L."/>
            <person name="Westerberg I."/>
            <person name="Brannstrom I.O."/>
            <person name="Guillou S."/>
            <person name="Cros-Aarteil S."/>
            <person name="Calhoun S."/>
            <person name="Haridas S."/>
            <person name="Kuo A."/>
            <person name="Mondo S."/>
            <person name="Pangilinan J."/>
            <person name="Riley R."/>
            <person name="Labutti K."/>
            <person name="Andreopoulos B."/>
            <person name="Lipzen A."/>
            <person name="Chen C."/>
            <person name="Yanf M."/>
            <person name="Daum C."/>
            <person name="Ng V."/>
            <person name="Clum A."/>
            <person name="Ohm R."/>
            <person name="Martin F."/>
            <person name="Silar P."/>
            <person name="Natvig D."/>
            <person name="Lalanne C."/>
            <person name="Gautier V."/>
            <person name="Ament-Velasquez S.L."/>
            <person name="Kruys A."/>
            <person name="Hutchinson M.I."/>
            <person name="Powell A.J."/>
            <person name="Barry K."/>
            <person name="Miller A.N."/>
            <person name="Grigoriev I.V."/>
            <person name="Debuchy R."/>
            <person name="Gladieux P."/>
            <person name="Thoren M.H."/>
            <person name="Johannesson H."/>
        </authorList>
    </citation>
    <scope>NUCLEOTIDE SEQUENCE</scope>
    <source>
        <strain evidence="3">PSN309</strain>
    </source>
</reference>
<proteinExistence type="predicted"/>
<accession>A0AAN6WMY5</accession>
<dbReference type="EMBL" id="MU864482">
    <property type="protein sequence ID" value="KAK4184588.1"/>
    <property type="molecule type" value="Genomic_DNA"/>
</dbReference>
<dbReference type="InterPro" id="IPR053208">
    <property type="entry name" value="GMC_Oxidoreductase_CD"/>
</dbReference>
<dbReference type="PANTHER" id="PTHR47190:SF1">
    <property type="entry name" value="GLUCOSE-METHANOL-CHOLINE OXIDOREDUCTASE N-TERMINAL DOMAIN-CONTAINING PROTEIN"/>
    <property type="match status" value="1"/>
</dbReference>